<dbReference type="EMBL" id="AYCK01000846">
    <property type="status" value="NOT_ANNOTATED_CDS"/>
    <property type="molecule type" value="Genomic_DNA"/>
</dbReference>
<dbReference type="FunFam" id="2.20.110.10:FF:000002">
    <property type="entry name" value="Phosphatidylinositol 4-phosphate 5-kinase 8"/>
    <property type="match status" value="1"/>
</dbReference>
<dbReference type="Gene3D" id="2.20.110.10">
    <property type="entry name" value="Histone H3 K4-specific methyltransferase SET7/9 N-terminal domain"/>
    <property type="match status" value="3"/>
</dbReference>
<dbReference type="EMBL" id="AYCK01000845">
    <property type="status" value="NOT_ANNOTATED_CDS"/>
    <property type="molecule type" value="Genomic_DNA"/>
</dbReference>
<evidence type="ECO:0000256" key="2">
    <source>
        <dbReference type="SAM" id="MobiDB-lite"/>
    </source>
</evidence>
<dbReference type="InterPro" id="IPR003409">
    <property type="entry name" value="MORN"/>
</dbReference>
<protein>
    <submittedName>
        <fullName evidence="3">Radial spoke head component 1</fullName>
    </submittedName>
</protein>
<dbReference type="GO" id="GO:0031514">
    <property type="term" value="C:motile cilium"/>
    <property type="evidence" value="ECO:0007669"/>
    <property type="project" value="TreeGrafter"/>
</dbReference>
<name>A0A096M1Z4_POEFO</name>
<feature type="region of interest" description="Disordered" evidence="2">
    <location>
        <begin position="186"/>
        <end position="229"/>
    </location>
</feature>
<dbReference type="GO" id="GO:0005634">
    <property type="term" value="C:nucleus"/>
    <property type="evidence" value="ECO:0007669"/>
    <property type="project" value="TreeGrafter"/>
</dbReference>
<keyword evidence="4" id="KW-1185">Reference proteome</keyword>
<dbReference type="GO" id="GO:0007286">
    <property type="term" value="P:spermatid development"/>
    <property type="evidence" value="ECO:0007669"/>
    <property type="project" value="TreeGrafter"/>
</dbReference>
<dbReference type="GeneTree" id="ENSGT00940000157240"/>
<proteinExistence type="predicted"/>
<keyword evidence="1" id="KW-0677">Repeat</keyword>
<evidence type="ECO:0000313" key="4">
    <source>
        <dbReference type="Proteomes" id="UP000028760"/>
    </source>
</evidence>
<accession>A0A096M1Z4</accession>
<evidence type="ECO:0000256" key="1">
    <source>
        <dbReference type="ARBA" id="ARBA00022737"/>
    </source>
</evidence>
<dbReference type="Proteomes" id="UP000028760">
    <property type="component" value="Unassembled WGS sequence"/>
</dbReference>
<dbReference type="GO" id="GO:0035082">
    <property type="term" value="P:axoneme assembly"/>
    <property type="evidence" value="ECO:0007669"/>
    <property type="project" value="TreeGrafter"/>
</dbReference>
<reference evidence="3" key="3">
    <citation type="submission" date="2025-09" db="UniProtKB">
        <authorList>
            <consortium name="Ensembl"/>
        </authorList>
    </citation>
    <scope>IDENTIFICATION</scope>
</reference>
<evidence type="ECO:0000313" key="3">
    <source>
        <dbReference type="Ensembl" id="ENSPFOP00000025435.1"/>
    </source>
</evidence>
<dbReference type="AlphaFoldDB" id="A0A096M1Z4"/>
<dbReference type="SUPFAM" id="SSF82185">
    <property type="entry name" value="Histone H3 K4-specific methyltransferase SET7/9 N-terminal domain"/>
    <property type="match status" value="2"/>
</dbReference>
<dbReference type="PANTHER" id="PTHR43215:SF14">
    <property type="entry name" value="RADIAL SPOKE HEAD 1 HOMOLOG"/>
    <property type="match status" value="1"/>
</dbReference>
<dbReference type="SMART" id="SM00698">
    <property type="entry name" value="MORN"/>
    <property type="match status" value="6"/>
</dbReference>
<dbReference type="Pfam" id="PF02493">
    <property type="entry name" value="MORN"/>
    <property type="match status" value="6"/>
</dbReference>
<dbReference type="PANTHER" id="PTHR43215">
    <property type="entry name" value="RADIAL SPOKE HEAD 1 HOMOLOG"/>
    <property type="match status" value="1"/>
</dbReference>
<dbReference type="Ensembl" id="ENSPFOT00000026373.1">
    <property type="protein sequence ID" value="ENSPFOP00000025435.1"/>
    <property type="gene ID" value="ENSPFOG00000018941.2"/>
</dbReference>
<reference evidence="4" key="1">
    <citation type="submission" date="2013-10" db="EMBL/GenBank/DDBJ databases">
        <authorList>
            <person name="Schartl M."/>
            <person name="Warren W."/>
        </authorList>
    </citation>
    <scope>NUCLEOTIDE SEQUENCE [LARGE SCALE GENOMIC DNA]</scope>
    <source>
        <strain evidence="4">female</strain>
    </source>
</reference>
<organism evidence="3 4">
    <name type="scientific">Poecilia formosa</name>
    <name type="common">Amazon molly</name>
    <name type="synonym">Limia formosa</name>
    <dbReference type="NCBI Taxonomy" id="48698"/>
    <lineage>
        <taxon>Eukaryota</taxon>
        <taxon>Metazoa</taxon>
        <taxon>Chordata</taxon>
        <taxon>Craniata</taxon>
        <taxon>Vertebrata</taxon>
        <taxon>Euteleostomi</taxon>
        <taxon>Actinopterygii</taxon>
        <taxon>Neopterygii</taxon>
        <taxon>Teleostei</taxon>
        <taxon>Neoteleostei</taxon>
        <taxon>Acanthomorphata</taxon>
        <taxon>Ovalentaria</taxon>
        <taxon>Atherinomorphae</taxon>
        <taxon>Cyprinodontiformes</taxon>
        <taxon>Poeciliidae</taxon>
        <taxon>Poeciliinae</taxon>
        <taxon>Poecilia</taxon>
    </lineage>
</organism>
<reference evidence="3" key="2">
    <citation type="submission" date="2025-08" db="UniProtKB">
        <authorList>
            <consortium name="Ensembl"/>
        </authorList>
    </citation>
    <scope>IDENTIFICATION</scope>
</reference>
<sequence length="229" mass="26091">MSDESSEEFEDDHNKLGSVQTEIRLLPWLSHGFGKALLPNGDIYQGMYENGQRHGSGTYRFRNGARYVGDYVQNKKHGQGTFYYPDGSKYEGTWVEDQREGYGVYTYPNGDTYDGEWLQHMRHGQGTYLYKDTGAKYKGTWENGNMNSSGQYIYANHRYEGNFVKNCPQGLGKYVFDIGCEQHGEYLKPDQDQPEETIASDGGPKWSPECITSLSPVVPPAKENEEEQQ</sequence>